<dbReference type="Proteomes" id="UP001529510">
    <property type="component" value="Unassembled WGS sequence"/>
</dbReference>
<keyword evidence="3" id="KW-1185">Reference proteome</keyword>
<protein>
    <submittedName>
        <fullName evidence="2">Uncharacterized protein</fullName>
    </submittedName>
</protein>
<gene>
    <name evidence="2" type="ORF">M9458_012946</name>
</gene>
<reference evidence="2 3" key="1">
    <citation type="submission" date="2024-05" db="EMBL/GenBank/DDBJ databases">
        <title>Genome sequencing and assembly of Indian major carp, Cirrhinus mrigala (Hamilton, 1822).</title>
        <authorList>
            <person name="Mohindra V."/>
            <person name="Chowdhury L.M."/>
            <person name="Lal K."/>
            <person name="Jena J.K."/>
        </authorList>
    </citation>
    <scope>NUCLEOTIDE SEQUENCE [LARGE SCALE GENOMIC DNA]</scope>
    <source>
        <strain evidence="2">CM1030</strain>
        <tissue evidence="2">Blood</tissue>
    </source>
</reference>
<feature type="non-terminal residue" evidence="2">
    <location>
        <position position="1"/>
    </location>
</feature>
<organism evidence="2 3">
    <name type="scientific">Cirrhinus mrigala</name>
    <name type="common">Mrigala</name>
    <dbReference type="NCBI Taxonomy" id="683832"/>
    <lineage>
        <taxon>Eukaryota</taxon>
        <taxon>Metazoa</taxon>
        <taxon>Chordata</taxon>
        <taxon>Craniata</taxon>
        <taxon>Vertebrata</taxon>
        <taxon>Euteleostomi</taxon>
        <taxon>Actinopterygii</taxon>
        <taxon>Neopterygii</taxon>
        <taxon>Teleostei</taxon>
        <taxon>Ostariophysi</taxon>
        <taxon>Cypriniformes</taxon>
        <taxon>Cyprinidae</taxon>
        <taxon>Labeoninae</taxon>
        <taxon>Labeonini</taxon>
        <taxon>Cirrhinus</taxon>
    </lineage>
</organism>
<feature type="non-terminal residue" evidence="2">
    <location>
        <position position="78"/>
    </location>
</feature>
<evidence type="ECO:0000256" key="1">
    <source>
        <dbReference type="SAM" id="MobiDB-lite"/>
    </source>
</evidence>
<feature type="region of interest" description="Disordered" evidence="1">
    <location>
        <begin position="1"/>
        <end position="78"/>
    </location>
</feature>
<evidence type="ECO:0000313" key="2">
    <source>
        <dbReference type="EMBL" id="KAL0190248.1"/>
    </source>
</evidence>
<proteinExistence type="predicted"/>
<evidence type="ECO:0000313" key="3">
    <source>
        <dbReference type="Proteomes" id="UP001529510"/>
    </source>
</evidence>
<accession>A0ABD0QWZ0</accession>
<feature type="compositionally biased region" description="Polar residues" evidence="1">
    <location>
        <begin position="17"/>
        <end position="29"/>
    </location>
</feature>
<name>A0ABD0QWZ0_CIRMR</name>
<comment type="caution">
    <text evidence="2">The sequence shown here is derived from an EMBL/GenBank/DDBJ whole genome shotgun (WGS) entry which is preliminary data.</text>
</comment>
<sequence length="78" mass="7886">CGDTQKVDDDTRPTAADSASESLSETSDPGQLKQAEAEETRSQSAVSGAAHLQAGSNSTERSSDHASPPKTPSAASLA</sequence>
<dbReference type="AlphaFoldDB" id="A0ABD0QWZ0"/>
<feature type="compositionally biased region" description="Basic and acidic residues" evidence="1">
    <location>
        <begin position="1"/>
        <end position="12"/>
    </location>
</feature>
<dbReference type="EMBL" id="JAMKFB020000006">
    <property type="protein sequence ID" value="KAL0190248.1"/>
    <property type="molecule type" value="Genomic_DNA"/>
</dbReference>